<protein>
    <submittedName>
        <fullName evidence="2">Uncharacterized protein</fullName>
    </submittedName>
</protein>
<accession>A0A9D4PNJ0</accession>
<evidence type="ECO:0000313" key="3">
    <source>
        <dbReference type="Proteomes" id="UP000821837"/>
    </source>
</evidence>
<comment type="caution">
    <text evidence="2">The sequence shown here is derived from an EMBL/GenBank/DDBJ whole genome shotgun (WGS) entry which is preliminary data.</text>
</comment>
<evidence type="ECO:0000256" key="1">
    <source>
        <dbReference type="SAM" id="Phobius"/>
    </source>
</evidence>
<dbReference type="EMBL" id="JABSTV010001252">
    <property type="protein sequence ID" value="KAH7948457.1"/>
    <property type="molecule type" value="Genomic_DNA"/>
</dbReference>
<keyword evidence="1" id="KW-0812">Transmembrane</keyword>
<feature type="transmembrane region" description="Helical" evidence="1">
    <location>
        <begin position="12"/>
        <end position="34"/>
    </location>
</feature>
<sequence>MASFREGLRALFLETFVFIWCNTVRLLFWLRYLWSTPHRAPPVKNELLLKSAVRLAAEIREGKDSWDGGSRRRRRKRRAWSARRAVWSGGIAASWSGSAVDVSEMSSTVSKSSDP</sequence>
<evidence type="ECO:0000313" key="2">
    <source>
        <dbReference type="EMBL" id="KAH7948457.1"/>
    </source>
</evidence>
<proteinExistence type="predicted"/>
<keyword evidence="1" id="KW-0472">Membrane</keyword>
<keyword evidence="1" id="KW-1133">Transmembrane helix</keyword>
<dbReference type="Proteomes" id="UP000821837">
    <property type="component" value="Chromosome 6"/>
</dbReference>
<reference evidence="2" key="1">
    <citation type="journal article" date="2020" name="Cell">
        <title>Large-Scale Comparative Analyses of Tick Genomes Elucidate Their Genetic Diversity and Vector Capacities.</title>
        <authorList>
            <consortium name="Tick Genome and Microbiome Consortium (TIGMIC)"/>
            <person name="Jia N."/>
            <person name="Wang J."/>
            <person name="Shi W."/>
            <person name="Du L."/>
            <person name="Sun Y."/>
            <person name="Zhan W."/>
            <person name="Jiang J.F."/>
            <person name="Wang Q."/>
            <person name="Zhang B."/>
            <person name="Ji P."/>
            <person name="Bell-Sakyi L."/>
            <person name="Cui X.M."/>
            <person name="Yuan T.T."/>
            <person name="Jiang B.G."/>
            <person name="Yang W.F."/>
            <person name="Lam T.T."/>
            <person name="Chang Q.C."/>
            <person name="Ding S.J."/>
            <person name="Wang X.J."/>
            <person name="Zhu J.G."/>
            <person name="Ruan X.D."/>
            <person name="Zhao L."/>
            <person name="Wei J.T."/>
            <person name="Ye R.Z."/>
            <person name="Que T.C."/>
            <person name="Du C.H."/>
            <person name="Zhou Y.H."/>
            <person name="Cheng J.X."/>
            <person name="Dai P.F."/>
            <person name="Guo W.B."/>
            <person name="Han X.H."/>
            <person name="Huang E.J."/>
            <person name="Li L.F."/>
            <person name="Wei W."/>
            <person name="Gao Y.C."/>
            <person name="Liu J.Z."/>
            <person name="Shao H.Z."/>
            <person name="Wang X."/>
            <person name="Wang C.C."/>
            <person name="Yang T.C."/>
            <person name="Huo Q.B."/>
            <person name="Li W."/>
            <person name="Chen H.Y."/>
            <person name="Chen S.E."/>
            <person name="Zhou L.G."/>
            <person name="Ni X.B."/>
            <person name="Tian J.H."/>
            <person name="Sheng Y."/>
            <person name="Liu T."/>
            <person name="Pan Y.S."/>
            <person name="Xia L.Y."/>
            <person name="Li J."/>
            <person name="Zhao F."/>
            <person name="Cao W.C."/>
        </authorList>
    </citation>
    <scope>NUCLEOTIDE SEQUENCE</scope>
    <source>
        <strain evidence="2">Rsan-2018</strain>
    </source>
</reference>
<name>A0A9D4PNJ0_RHISA</name>
<dbReference type="VEuPathDB" id="VectorBase:RSAN_053327"/>
<dbReference type="AlphaFoldDB" id="A0A9D4PNJ0"/>
<organism evidence="2 3">
    <name type="scientific">Rhipicephalus sanguineus</name>
    <name type="common">Brown dog tick</name>
    <name type="synonym">Ixodes sanguineus</name>
    <dbReference type="NCBI Taxonomy" id="34632"/>
    <lineage>
        <taxon>Eukaryota</taxon>
        <taxon>Metazoa</taxon>
        <taxon>Ecdysozoa</taxon>
        <taxon>Arthropoda</taxon>
        <taxon>Chelicerata</taxon>
        <taxon>Arachnida</taxon>
        <taxon>Acari</taxon>
        <taxon>Parasitiformes</taxon>
        <taxon>Ixodida</taxon>
        <taxon>Ixodoidea</taxon>
        <taxon>Ixodidae</taxon>
        <taxon>Rhipicephalinae</taxon>
        <taxon>Rhipicephalus</taxon>
        <taxon>Rhipicephalus</taxon>
    </lineage>
</organism>
<reference evidence="2" key="2">
    <citation type="submission" date="2021-09" db="EMBL/GenBank/DDBJ databases">
        <authorList>
            <person name="Jia N."/>
            <person name="Wang J."/>
            <person name="Shi W."/>
            <person name="Du L."/>
            <person name="Sun Y."/>
            <person name="Zhan W."/>
            <person name="Jiang J."/>
            <person name="Wang Q."/>
            <person name="Zhang B."/>
            <person name="Ji P."/>
            <person name="Sakyi L.B."/>
            <person name="Cui X."/>
            <person name="Yuan T."/>
            <person name="Jiang B."/>
            <person name="Yang W."/>
            <person name="Lam T.T.-Y."/>
            <person name="Chang Q."/>
            <person name="Ding S."/>
            <person name="Wang X."/>
            <person name="Zhu J."/>
            <person name="Ruan X."/>
            <person name="Zhao L."/>
            <person name="Wei J."/>
            <person name="Que T."/>
            <person name="Du C."/>
            <person name="Cheng J."/>
            <person name="Dai P."/>
            <person name="Han X."/>
            <person name="Huang E."/>
            <person name="Gao Y."/>
            <person name="Liu J."/>
            <person name="Shao H."/>
            <person name="Ye R."/>
            <person name="Li L."/>
            <person name="Wei W."/>
            <person name="Wang X."/>
            <person name="Wang C."/>
            <person name="Huo Q."/>
            <person name="Li W."/>
            <person name="Guo W."/>
            <person name="Chen H."/>
            <person name="Chen S."/>
            <person name="Zhou L."/>
            <person name="Zhou L."/>
            <person name="Ni X."/>
            <person name="Tian J."/>
            <person name="Zhou Y."/>
            <person name="Sheng Y."/>
            <person name="Liu T."/>
            <person name="Pan Y."/>
            <person name="Xia L."/>
            <person name="Li J."/>
            <person name="Zhao F."/>
            <person name="Cao W."/>
        </authorList>
    </citation>
    <scope>NUCLEOTIDE SEQUENCE</scope>
    <source>
        <strain evidence="2">Rsan-2018</strain>
        <tissue evidence="2">Larvae</tissue>
    </source>
</reference>
<keyword evidence="3" id="KW-1185">Reference proteome</keyword>
<gene>
    <name evidence="2" type="ORF">HPB52_022947</name>
</gene>